<gene>
    <name evidence="1" type="ORF">E4L96_03040</name>
</gene>
<dbReference type="PANTHER" id="PTHR38834:SF3">
    <property type="entry name" value="SOLUTE-BINDING PROTEIN FAMILY 3_N-TERMINAL DOMAIN-CONTAINING PROTEIN"/>
    <property type="match status" value="1"/>
</dbReference>
<name>A0A4Y9SS23_9BURK</name>
<proteinExistence type="predicted"/>
<dbReference type="AlphaFoldDB" id="A0A4Y9SS23"/>
<dbReference type="PANTHER" id="PTHR38834">
    <property type="entry name" value="PERIPLASMIC SUBSTRATE BINDING PROTEIN FAMILY 3"/>
    <property type="match status" value="1"/>
</dbReference>
<protein>
    <submittedName>
        <fullName evidence="1">Transporter substrate-binding domain-containing protein</fullName>
    </submittedName>
</protein>
<dbReference type="SUPFAM" id="SSF53850">
    <property type="entry name" value="Periplasmic binding protein-like II"/>
    <property type="match status" value="1"/>
</dbReference>
<comment type="caution">
    <text evidence="1">The sequence shown here is derived from an EMBL/GenBank/DDBJ whole genome shotgun (WGS) entry which is preliminary data.</text>
</comment>
<sequence>MHRRRFLLAGGAAAVSARPEGAGPATPPVHIRTGSLPPFVLDQGPRHGALHEVVEELLRRLHMPAQVEVLPWKRALVLTTTEPRSAVFPLSRVASRETEFRWLARLYRERYVFLVRDPARFDVSAPARMKARRIGIMRGSSLIGTLEELGYRTIVEANSPAECMRYLLGGMVDAVFGEAAIVRWSVAQRADRAAFQVSEPQATVQSWLAGSLDFTPADARRFETAMQAMTADGTYARILRGYGLTP</sequence>
<evidence type="ECO:0000313" key="2">
    <source>
        <dbReference type="Proteomes" id="UP000298438"/>
    </source>
</evidence>
<organism evidence="1 2">
    <name type="scientific">Zemynaea arenosa</name>
    <dbReference type="NCBI Taxonomy" id="2561931"/>
    <lineage>
        <taxon>Bacteria</taxon>
        <taxon>Pseudomonadati</taxon>
        <taxon>Pseudomonadota</taxon>
        <taxon>Betaproteobacteria</taxon>
        <taxon>Burkholderiales</taxon>
        <taxon>Oxalobacteraceae</taxon>
        <taxon>Telluria group</taxon>
        <taxon>Zemynaea</taxon>
    </lineage>
</organism>
<dbReference type="Proteomes" id="UP000298438">
    <property type="component" value="Unassembled WGS sequence"/>
</dbReference>
<dbReference type="OrthoDB" id="8594082at2"/>
<evidence type="ECO:0000313" key="1">
    <source>
        <dbReference type="EMBL" id="TFW27994.1"/>
    </source>
</evidence>
<dbReference type="Gene3D" id="3.40.190.10">
    <property type="entry name" value="Periplasmic binding protein-like II"/>
    <property type="match status" value="2"/>
</dbReference>
<dbReference type="EMBL" id="SPVF01000043">
    <property type="protein sequence ID" value="TFW27994.1"/>
    <property type="molecule type" value="Genomic_DNA"/>
</dbReference>
<keyword evidence="2" id="KW-1185">Reference proteome</keyword>
<dbReference type="RefSeq" id="WP_135205758.1">
    <property type="nucleotide sequence ID" value="NZ_SPVF01000043.1"/>
</dbReference>
<accession>A0A4Y9SS23</accession>
<reference evidence="1 2" key="1">
    <citation type="submission" date="2019-03" db="EMBL/GenBank/DDBJ databases">
        <title>Draft Genome Sequence of Massilia arenosa sp. nov., a Novel Massilia Species Isolated from a Sandy-loam Maize Soil.</title>
        <authorList>
            <person name="Raths R."/>
            <person name="Peta V."/>
            <person name="Bucking H."/>
        </authorList>
    </citation>
    <scope>NUCLEOTIDE SEQUENCE [LARGE SCALE GENOMIC DNA]</scope>
    <source>
        <strain evidence="1 2">MC02</strain>
    </source>
</reference>